<dbReference type="GO" id="GO:0005324">
    <property type="term" value="F:long-chain fatty acid transmembrane transporter activity"/>
    <property type="evidence" value="ECO:0007669"/>
    <property type="project" value="TreeGrafter"/>
</dbReference>
<dbReference type="GO" id="GO:0005811">
    <property type="term" value="C:lipid droplet"/>
    <property type="evidence" value="ECO:0007669"/>
    <property type="project" value="UniProtKB-SubCell"/>
</dbReference>
<evidence type="ECO:0000256" key="8">
    <source>
        <dbReference type="ARBA" id="ARBA00022677"/>
    </source>
</evidence>
<evidence type="ECO:0000256" key="17">
    <source>
        <dbReference type="ARBA" id="ARBA00060276"/>
    </source>
</evidence>
<dbReference type="InterPro" id="IPR000873">
    <property type="entry name" value="AMP-dep_synth/lig_dom"/>
</dbReference>
<keyword evidence="13" id="KW-0445">Lipid transport</keyword>
<dbReference type="RefSeq" id="XP_025369387.1">
    <property type="nucleotide sequence ID" value="XM_025514030.1"/>
</dbReference>
<keyword evidence="14" id="KW-0472">Membrane</keyword>
<name>A0A316VX56_9BASI</name>
<dbReference type="AlphaFoldDB" id="A0A316VX56"/>
<dbReference type="GO" id="GO:0044539">
    <property type="term" value="P:long-chain fatty acid import into cell"/>
    <property type="evidence" value="ECO:0007669"/>
    <property type="project" value="TreeGrafter"/>
</dbReference>
<keyword evidence="7" id="KW-0436">Ligase</keyword>
<dbReference type="PANTHER" id="PTHR43107:SF15">
    <property type="entry name" value="FATTY ACID TRANSPORT PROTEIN 3, ISOFORM A"/>
    <property type="match status" value="1"/>
</dbReference>
<comment type="function">
    <text evidence="17">Acyl-CoA synthetase required for both the import of long chain fatty acids (LCFAs) (C14-C18) and the activation very long chain fatty acids (VLCFAs) (C20-C26) by esterification of the fatty acids into metabolically active CoA-thioesters for subsequent degradation or incorporation into phospholipids. The transport and fatty acyl-CoA synthetase activities are genetically separable and are thus independent activities. Esterifies VLCFAs in the peroxisome matrix. The VLCFAs are actively transported into peroxisomes by a PXA1-PXA2 heterodimeric transporter in the peroxisomal membrane.</text>
</comment>
<sequence length="640" mass="69749">MASSAVLKAASGLAAVAYLDAKWGLGNDLHLARANAKSNLNFRLRSWRGKASMYSLFEDTAARSPNDVAYVYEGRQTTWGQAQTEVHRIANYLLSSGLNPGDRIALFMGNCTAYVLLWLAALSINVVPAFINNGLRGPALAHCVKVSRARLVIYEPQLESALSEVDADLRSAGHLKKYVCFDDGVAIDEKTAAPHAVQLKDSEYFGPQQLAAQSTKAPNPKLREAIGPSDISTLIFTSGTTGLPKAALCSHGRIGGACAMWPNVNGFNKNDRIYTPMPLYHSSAAFLCIGASWYSGSTVIIGRKFSASRYWQEVRKYDATVVQYIGEIARYLLAVPPHPDDKNHRVRMAYGNGMRPDVWQKFRERFGVRDISEFYASSEGNGALLNYNSGPFGAGAIGRFGNAARTFRPDFKIVQVDAITEDIARDPKTGLCIPCGPGESGEFLMRIATGDPKSAFLGYADNPEATKKKILTDVFAKGDAFFRSGDLLSLDKDGYYWFGDRIGDTFRWRSENVSTAEVATALGEVIDEANVYGVLVPNHDGRAGCAAVPKNIAATMDLAKLAQHAKKRLPKYAVPLFIRVVPSTESTGTVKQLKVALRNEGIEHEKCGSDPLYWLPPSADAYVPFKKSDFEAIAAGKIKL</sequence>
<dbReference type="EMBL" id="KZ819382">
    <property type="protein sequence ID" value="PWN42227.1"/>
    <property type="molecule type" value="Genomic_DNA"/>
</dbReference>
<evidence type="ECO:0000256" key="11">
    <source>
        <dbReference type="ARBA" id="ARBA00022840"/>
    </source>
</evidence>
<evidence type="ECO:0000256" key="1">
    <source>
        <dbReference type="ARBA" id="ARBA00004502"/>
    </source>
</evidence>
<dbReference type="GO" id="GO:0005778">
    <property type="term" value="C:peroxisomal membrane"/>
    <property type="evidence" value="ECO:0007669"/>
    <property type="project" value="UniProtKB-SubCell"/>
</dbReference>
<keyword evidence="5" id="KW-0813">Transport</keyword>
<gene>
    <name evidence="21" type="ORF">IE81DRAFT_323710</name>
</gene>
<evidence type="ECO:0000256" key="7">
    <source>
        <dbReference type="ARBA" id="ARBA00022598"/>
    </source>
</evidence>
<evidence type="ECO:0000259" key="20">
    <source>
        <dbReference type="Pfam" id="PF00501"/>
    </source>
</evidence>
<dbReference type="InParanoid" id="A0A316VX56"/>
<comment type="subcellular location">
    <subcellularLocation>
        <location evidence="3">Cell membrane</location>
        <topology evidence="3">Multi-pass membrane protein</topology>
    </subcellularLocation>
    <subcellularLocation>
        <location evidence="1">Lipid droplet</location>
    </subcellularLocation>
    <subcellularLocation>
        <location evidence="2">Peroxisome membrane</location>
        <topology evidence="2">Multi-pass membrane protein</topology>
    </subcellularLocation>
</comment>
<dbReference type="PROSITE" id="PS00455">
    <property type="entry name" value="AMP_BINDING"/>
    <property type="match status" value="1"/>
</dbReference>
<evidence type="ECO:0000256" key="18">
    <source>
        <dbReference type="ARBA" id="ARBA00068795"/>
    </source>
</evidence>
<evidence type="ECO:0000313" key="21">
    <source>
        <dbReference type="EMBL" id="PWN42227.1"/>
    </source>
</evidence>
<evidence type="ECO:0000256" key="6">
    <source>
        <dbReference type="ARBA" id="ARBA00022475"/>
    </source>
</evidence>
<keyword evidence="11" id="KW-0067">ATP-binding</keyword>
<dbReference type="OrthoDB" id="288590at2759"/>
<keyword evidence="6" id="KW-1003">Cell membrane</keyword>
<feature type="domain" description="AMP-dependent synthetase/ligase" evidence="20">
    <location>
        <begin position="57"/>
        <end position="386"/>
    </location>
</feature>
<proteinExistence type="inferred from homology"/>
<dbReference type="FunFam" id="3.30.300.30:FF:000002">
    <property type="entry name" value="Long-chain fatty acid transport protein 1"/>
    <property type="match status" value="1"/>
</dbReference>
<keyword evidence="22" id="KW-1185">Reference proteome</keyword>
<evidence type="ECO:0000256" key="15">
    <source>
        <dbReference type="ARBA" id="ARBA00023140"/>
    </source>
</evidence>
<dbReference type="SUPFAM" id="SSF56801">
    <property type="entry name" value="Acetyl-CoA synthetase-like"/>
    <property type="match status" value="1"/>
</dbReference>
<protein>
    <recommendedName>
        <fullName evidence="18">Very long-chain fatty acid transport protein</fullName>
    </recommendedName>
    <alternativeName>
        <fullName evidence="19">Very-long-chain acyl-CoA synthetase</fullName>
    </alternativeName>
</protein>
<keyword evidence="10" id="KW-0547">Nucleotide-binding</keyword>
<evidence type="ECO:0000256" key="16">
    <source>
        <dbReference type="ARBA" id="ARBA00051585"/>
    </source>
</evidence>
<dbReference type="GO" id="GO:0004467">
    <property type="term" value="F:long-chain fatty acid-CoA ligase activity"/>
    <property type="evidence" value="ECO:0007669"/>
    <property type="project" value="TreeGrafter"/>
</dbReference>
<keyword evidence="15" id="KW-0576">Peroxisome</keyword>
<evidence type="ECO:0000256" key="12">
    <source>
        <dbReference type="ARBA" id="ARBA00022989"/>
    </source>
</evidence>
<dbReference type="GeneID" id="37035900"/>
<evidence type="ECO:0000256" key="4">
    <source>
        <dbReference type="ARBA" id="ARBA00006432"/>
    </source>
</evidence>
<dbReference type="Pfam" id="PF00501">
    <property type="entry name" value="AMP-binding"/>
    <property type="match status" value="1"/>
</dbReference>
<comment type="catalytic activity">
    <reaction evidence="16">
        <text>a very long-chain fatty acid + ATP + CoA = a very long-chain fatty acyl-CoA + AMP + diphosphate</text>
        <dbReference type="Rhea" id="RHEA:54536"/>
        <dbReference type="ChEBI" id="CHEBI:30616"/>
        <dbReference type="ChEBI" id="CHEBI:33019"/>
        <dbReference type="ChEBI" id="CHEBI:57287"/>
        <dbReference type="ChEBI" id="CHEBI:58950"/>
        <dbReference type="ChEBI" id="CHEBI:138261"/>
        <dbReference type="ChEBI" id="CHEBI:456215"/>
    </reaction>
</comment>
<dbReference type="Proteomes" id="UP000245783">
    <property type="component" value="Unassembled WGS sequence"/>
</dbReference>
<keyword evidence="9" id="KW-0812">Transmembrane</keyword>
<dbReference type="GO" id="GO:0009898">
    <property type="term" value="C:cytoplasmic side of plasma membrane"/>
    <property type="evidence" value="ECO:0007669"/>
    <property type="project" value="TreeGrafter"/>
</dbReference>
<keyword evidence="12" id="KW-1133">Transmembrane helix</keyword>
<evidence type="ECO:0000256" key="5">
    <source>
        <dbReference type="ARBA" id="ARBA00022448"/>
    </source>
</evidence>
<evidence type="ECO:0000256" key="14">
    <source>
        <dbReference type="ARBA" id="ARBA00023136"/>
    </source>
</evidence>
<dbReference type="InterPro" id="IPR042099">
    <property type="entry name" value="ANL_N_sf"/>
</dbReference>
<dbReference type="InterPro" id="IPR020845">
    <property type="entry name" value="AMP-binding_CS"/>
</dbReference>
<evidence type="ECO:0000256" key="19">
    <source>
        <dbReference type="ARBA" id="ARBA00078285"/>
    </source>
</evidence>
<evidence type="ECO:0000256" key="2">
    <source>
        <dbReference type="ARBA" id="ARBA00004585"/>
    </source>
</evidence>
<evidence type="ECO:0000256" key="13">
    <source>
        <dbReference type="ARBA" id="ARBA00023055"/>
    </source>
</evidence>
<dbReference type="Gene3D" id="3.30.300.30">
    <property type="match status" value="1"/>
</dbReference>
<dbReference type="InterPro" id="IPR045851">
    <property type="entry name" value="AMP-bd_C_sf"/>
</dbReference>
<evidence type="ECO:0000256" key="9">
    <source>
        <dbReference type="ARBA" id="ARBA00022692"/>
    </source>
</evidence>
<reference evidence="21 22" key="1">
    <citation type="journal article" date="2018" name="Mol. Biol. Evol.">
        <title>Broad Genomic Sampling Reveals a Smut Pathogenic Ancestry of the Fungal Clade Ustilaginomycotina.</title>
        <authorList>
            <person name="Kijpornyongpan T."/>
            <person name="Mondo S.J."/>
            <person name="Barry K."/>
            <person name="Sandor L."/>
            <person name="Lee J."/>
            <person name="Lipzen A."/>
            <person name="Pangilinan J."/>
            <person name="LaButti K."/>
            <person name="Hainaut M."/>
            <person name="Henrissat B."/>
            <person name="Grigoriev I.V."/>
            <person name="Spatafora J.W."/>
            <person name="Aime M.C."/>
        </authorList>
    </citation>
    <scope>NUCLEOTIDE SEQUENCE [LARGE SCALE GENOMIC DNA]</scope>
    <source>
        <strain evidence="21 22">MCA 4658</strain>
    </source>
</reference>
<evidence type="ECO:0000313" key="22">
    <source>
        <dbReference type="Proteomes" id="UP000245783"/>
    </source>
</evidence>
<dbReference type="STRING" id="1522189.A0A316VX56"/>
<comment type="similarity">
    <text evidence="4">Belongs to the ATP-dependent AMP-binding enzyme family.</text>
</comment>
<dbReference type="Gene3D" id="3.40.50.12780">
    <property type="entry name" value="N-terminal domain of ligase-like"/>
    <property type="match status" value="1"/>
</dbReference>
<dbReference type="PANTHER" id="PTHR43107">
    <property type="entry name" value="LONG-CHAIN FATTY ACID TRANSPORT PROTEIN"/>
    <property type="match status" value="1"/>
</dbReference>
<dbReference type="FunFam" id="3.40.50.12780:FF:000019">
    <property type="entry name" value="Long-chain fatty acid transporter"/>
    <property type="match status" value="1"/>
</dbReference>
<dbReference type="GO" id="GO:0005524">
    <property type="term" value="F:ATP binding"/>
    <property type="evidence" value="ECO:0007669"/>
    <property type="project" value="UniProtKB-KW"/>
</dbReference>
<organism evidence="21 22">
    <name type="scientific">Ceraceosorus guamensis</name>
    <dbReference type="NCBI Taxonomy" id="1522189"/>
    <lineage>
        <taxon>Eukaryota</taxon>
        <taxon>Fungi</taxon>
        <taxon>Dikarya</taxon>
        <taxon>Basidiomycota</taxon>
        <taxon>Ustilaginomycotina</taxon>
        <taxon>Exobasidiomycetes</taxon>
        <taxon>Ceraceosorales</taxon>
        <taxon>Ceraceosoraceae</taxon>
        <taxon>Ceraceosorus</taxon>
    </lineage>
</organism>
<evidence type="ECO:0000256" key="10">
    <source>
        <dbReference type="ARBA" id="ARBA00022741"/>
    </source>
</evidence>
<evidence type="ECO:0000256" key="3">
    <source>
        <dbReference type="ARBA" id="ARBA00004651"/>
    </source>
</evidence>
<keyword evidence="8" id="KW-0551">Lipid droplet</keyword>
<accession>A0A316VX56</accession>